<reference evidence="2" key="1">
    <citation type="journal article" date="2021" name="Nat. Commun.">
        <title>Genetic determinants of endophytism in the Arabidopsis root mycobiome.</title>
        <authorList>
            <person name="Mesny F."/>
            <person name="Miyauchi S."/>
            <person name="Thiergart T."/>
            <person name="Pickel B."/>
            <person name="Atanasova L."/>
            <person name="Karlsson M."/>
            <person name="Huettel B."/>
            <person name="Barry K.W."/>
            <person name="Haridas S."/>
            <person name="Chen C."/>
            <person name="Bauer D."/>
            <person name="Andreopoulos W."/>
            <person name="Pangilinan J."/>
            <person name="LaButti K."/>
            <person name="Riley R."/>
            <person name="Lipzen A."/>
            <person name="Clum A."/>
            <person name="Drula E."/>
            <person name="Henrissat B."/>
            <person name="Kohler A."/>
            <person name="Grigoriev I.V."/>
            <person name="Martin F.M."/>
            <person name="Hacquard S."/>
        </authorList>
    </citation>
    <scope>NUCLEOTIDE SEQUENCE</scope>
    <source>
        <strain evidence="2">MPI-CAGE-AT-0023</strain>
    </source>
</reference>
<dbReference type="Proteomes" id="UP000720189">
    <property type="component" value="Unassembled WGS sequence"/>
</dbReference>
<protein>
    <submittedName>
        <fullName evidence="2">Uncharacterized protein</fullName>
    </submittedName>
</protein>
<organism evidence="2 3">
    <name type="scientific">Fusarium redolens</name>
    <dbReference type="NCBI Taxonomy" id="48865"/>
    <lineage>
        <taxon>Eukaryota</taxon>
        <taxon>Fungi</taxon>
        <taxon>Dikarya</taxon>
        <taxon>Ascomycota</taxon>
        <taxon>Pezizomycotina</taxon>
        <taxon>Sordariomycetes</taxon>
        <taxon>Hypocreomycetidae</taxon>
        <taxon>Hypocreales</taxon>
        <taxon>Nectriaceae</taxon>
        <taxon>Fusarium</taxon>
        <taxon>Fusarium redolens species complex</taxon>
    </lineage>
</organism>
<dbReference type="AlphaFoldDB" id="A0A9P9JNW4"/>
<evidence type="ECO:0000256" key="1">
    <source>
        <dbReference type="SAM" id="SignalP"/>
    </source>
</evidence>
<sequence>MLMCALTVTTTCYCLILQGYFVPECVYKSMAGNQSFRNPSPRSSGQPATYNANVSPLLMRGRILVPKGIKRRKEWRKEDKKKDSRTCAEASALNGQAMILNGLTLKATYDDHSGA</sequence>
<dbReference type="EMBL" id="JAGMUX010000045">
    <property type="protein sequence ID" value="KAH7203081.1"/>
    <property type="molecule type" value="Genomic_DNA"/>
</dbReference>
<keyword evidence="1" id="KW-0732">Signal</keyword>
<dbReference type="GeneID" id="70224626"/>
<name>A0A9P9JNW4_FUSRE</name>
<comment type="caution">
    <text evidence="2">The sequence shown here is derived from an EMBL/GenBank/DDBJ whole genome shotgun (WGS) entry which is preliminary data.</text>
</comment>
<feature type="chain" id="PRO_5040267037" evidence="1">
    <location>
        <begin position="20"/>
        <end position="115"/>
    </location>
</feature>
<dbReference type="RefSeq" id="XP_046040735.1">
    <property type="nucleotide sequence ID" value="XM_046194672.1"/>
</dbReference>
<evidence type="ECO:0000313" key="2">
    <source>
        <dbReference type="EMBL" id="KAH7203081.1"/>
    </source>
</evidence>
<evidence type="ECO:0000313" key="3">
    <source>
        <dbReference type="Proteomes" id="UP000720189"/>
    </source>
</evidence>
<proteinExistence type="predicted"/>
<keyword evidence="3" id="KW-1185">Reference proteome</keyword>
<accession>A0A9P9JNW4</accession>
<gene>
    <name evidence="2" type="ORF">BKA55DRAFT_587541</name>
</gene>
<feature type="signal peptide" evidence="1">
    <location>
        <begin position="1"/>
        <end position="19"/>
    </location>
</feature>